<dbReference type="PANTHER" id="PTHR34404:SF2">
    <property type="entry name" value="CONSERVED SERINE RICH PROTEIN"/>
    <property type="match status" value="1"/>
</dbReference>
<dbReference type="InterPro" id="IPR013429">
    <property type="entry name" value="Regulatory_FmdB_Zinc_ribbon"/>
</dbReference>
<accession>G7QAJ5</accession>
<keyword evidence="4" id="KW-1185">Reference proteome</keyword>
<gene>
    <name evidence="3" type="ORF">DFW101_2744</name>
</gene>
<dbReference type="OrthoDB" id="9813321at2"/>
<dbReference type="NCBIfam" id="TIGR02605">
    <property type="entry name" value="CxxC_CxxC_SSSS"/>
    <property type="match status" value="1"/>
</dbReference>
<evidence type="ECO:0000313" key="4">
    <source>
        <dbReference type="Proteomes" id="UP000004662"/>
    </source>
</evidence>
<reference evidence="4" key="1">
    <citation type="journal article" date="2015" name="Genome Announc.">
        <title>High-Quality Draft Genome Sequence of Desulfovibrio carbinoliphilus FW-101-2B, an Organic Acid-Oxidizing Sulfate-Reducing Bacterium Isolated from Uranium(VI)-Contaminated Groundwater.</title>
        <authorList>
            <person name="Ramsay B.D."/>
            <person name="Hwang C."/>
            <person name="Woo H.L."/>
            <person name="Carroll S.L."/>
            <person name="Lucas S."/>
            <person name="Han J."/>
            <person name="Lapidus A.L."/>
            <person name="Cheng J.F."/>
            <person name="Goodwin L.A."/>
            <person name="Pitluck S."/>
            <person name="Peters L."/>
            <person name="Chertkov O."/>
            <person name="Held B."/>
            <person name="Detter J.C."/>
            <person name="Han C.S."/>
            <person name="Tapia R."/>
            <person name="Land M.L."/>
            <person name="Hauser L.J."/>
            <person name="Kyrpides N.C."/>
            <person name="Ivanova N.N."/>
            <person name="Mikhailova N."/>
            <person name="Pagani I."/>
            <person name="Woyke T."/>
            <person name="Arkin A.P."/>
            <person name="Dehal P."/>
            <person name="Chivian D."/>
            <person name="Criddle C.S."/>
            <person name="Wu W."/>
            <person name="Chakraborty R."/>
            <person name="Hazen T.C."/>
            <person name="Fields M.W."/>
        </authorList>
    </citation>
    <scope>NUCLEOTIDE SEQUENCE [LARGE SCALE GENOMIC DNA]</scope>
    <source>
        <strain evidence="4">FW-101-2B</strain>
    </source>
</reference>
<feature type="domain" description="Putative regulatory protein FmdB zinc ribbon" evidence="2">
    <location>
        <begin position="1"/>
        <end position="41"/>
    </location>
</feature>
<dbReference type="RefSeq" id="WP_009182109.1">
    <property type="nucleotide sequence ID" value="NZ_CM001368.1"/>
</dbReference>
<dbReference type="HOGENOM" id="CLU_136025_0_1_7"/>
<name>G7QAJ5_9BACT</name>
<feature type="region of interest" description="Disordered" evidence="1">
    <location>
        <begin position="92"/>
        <end position="117"/>
    </location>
</feature>
<dbReference type="SMART" id="SM00834">
    <property type="entry name" value="CxxC_CXXC_SSSS"/>
    <property type="match status" value="1"/>
</dbReference>
<sequence>MPIYEYKCGECGKVFEVLQKKFDVDEAACEACGATGRRIMSNTSFVLKGTGWYVTDYKGNGGCSAAGGNGNGKSAASTDAASSSGEAAASTPCAKAASDGGCGSCKSAPAATPASGS</sequence>
<protein>
    <submittedName>
        <fullName evidence="3">Regulatory protein, FmdB family</fullName>
    </submittedName>
</protein>
<dbReference type="eggNOG" id="COG2331">
    <property type="taxonomic scope" value="Bacteria"/>
</dbReference>
<dbReference type="EMBL" id="CM001368">
    <property type="protein sequence ID" value="EHJ48748.1"/>
    <property type="molecule type" value="Genomic_DNA"/>
</dbReference>
<dbReference type="AlphaFoldDB" id="G7QAJ5"/>
<dbReference type="PANTHER" id="PTHR34404">
    <property type="entry name" value="REGULATORY PROTEIN, FMDB FAMILY"/>
    <property type="match status" value="1"/>
</dbReference>
<evidence type="ECO:0000256" key="1">
    <source>
        <dbReference type="SAM" id="MobiDB-lite"/>
    </source>
</evidence>
<dbReference type="Pfam" id="PF09723">
    <property type="entry name" value="Zn_ribbon_8"/>
    <property type="match status" value="1"/>
</dbReference>
<evidence type="ECO:0000259" key="2">
    <source>
        <dbReference type="SMART" id="SM00834"/>
    </source>
</evidence>
<dbReference type="Proteomes" id="UP000004662">
    <property type="component" value="Chromosome"/>
</dbReference>
<organism evidence="3 4">
    <name type="scientific">Solidesulfovibrio carbinoliphilus subsp. oakridgensis</name>
    <dbReference type="NCBI Taxonomy" id="694327"/>
    <lineage>
        <taxon>Bacteria</taxon>
        <taxon>Pseudomonadati</taxon>
        <taxon>Thermodesulfobacteriota</taxon>
        <taxon>Desulfovibrionia</taxon>
        <taxon>Desulfovibrionales</taxon>
        <taxon>Desulfovibrionaceae</taxon>
        <taxon>Solidesulfovibrio</taxon>
    </lineage>
</organism>
<evidence type="ECO:0000313" key="3">
    <source>
        <dbReference type="EMBL" id="EHJ48748.1"/>
    </source>
</evidence>
<proteinExistence type="predicted"/>